<dbReference type="InterPro" id="IPR001841">
    <property type="entry name" value="Znf_RING"/>
</dbReference>
<dbReference type="Pfam" id="PF13639">
    <property type="entry name" value="zf-RING_2"/>
    <property type="match status" value="1"/>
</dbReference>
<evidence type="ECO:0000256" key="10">
    <source>
        <dbReference type="ARBA" id="ARBA00022833"/>
    </source>
</evidence>
<evidence type="ECO:0000256" key="15">
    <source>
        <dbReference type="SAM" id="Phobius"/>
    </source>
</evidence>
<evidence type="ECO:0000256" key="7">
    <source>
        <dbReference type="ARBA" id="ARBA00022723"/>
    </source>
</evidence>
<dbReference type="Gene3D" id="3.30.40.10">
    <property type="entry name" value="Zinc/RING finger domain, C3HC4 (zinc finger)"/>
    <property type="match status" value="1"/>
</dbReference>
<keyword evidence="9" id="KW-0833">Ubl conjugation pathway</keyword>
<gene>
    <name evidence="17" type="ORF">JRO89_XS14G0063600</name>
</gene>
<comment type="catalytic activity">
    <reaction evidence="1">
        <text>S-ubiquitinyl-[E2 ubiquitin-conjugating enzyme]-L-cysteine + [acceptor protein]-L-lysine = [E2 ubiquitin-conjugating enzyme]-L-cysteine + N(6)-ubiquitinyl-[acceptor protein]-L-lysine.</text>
        <dbReference type="EC" id="2.3.2.27"/>
    </reaction>
</comment>
<comment type="subcellular location">
    <subcellularLocation>
        <location evidence="2">Membrane</location>
        <topology evidence="2">Single-pass membrane protein</topology>
    </subcellularLocation>
</comment>
<dbReference type="Proteomes" id="UP000827721">
    <property type="component" value="Unassembled WGS sequence"/>
</dbReference>
<dbReference type="InterPro" id="IPR013083">
    <property type="entry name" value="Znf_RING/FYVE/PHD"/>
</dbReference>
<evidence type="ECO:0000256" key="8">
    <source>
        <dbReference type="ARBA" id="ARBA00022771"/>
    </source>
</evidence>
<keyword evidence="6 15" id="KW-0812">Transmembrane</keyword>
<reference evidence="17 18" key="1">
    <citation type="submission" date="2021-02" db="EMBL/GenBank/DDBJ databases">
        <title>Plant Genome Project.</title>
        <authorList>
            <person name="Zhang R.-G."/>
        </authorList>
    </citation>
    <scope>NUCLEOTIDE SEQUENCE [LARGE SCALE GENOMIC DNA]</scope>
    <source>
        <tissue evidence="17">Leaves</tissue>
    </source>
</reference>
<evidence type="ECO:0000256" key="6">
    <source>
        <dbReference type="ARBA" id="ARBA00022692"/>
    </source>
</evidence>
<feature type="transmembrane region" description="Helical" evidence="15">
    <location>
        <begin position="12"/>
        <end position="34"/>
    </location>
</feature>
<organism evidence="17 18">
    <name type="scientific">Xanthoceras sorbifolium</name>
    <dbReference type="NCBI Taxonomy" id="99658"/>
    <lineage>
        <taxon>Eukaryota</taxon>
        <taxon>Viridiplantae</taxon>
        <taxon>Streptophyta</taxon>
        <taxon>Embryophyta</taxon>
        <taxon>Tracheophyta</taxon>
        <taxon>Spermatophyta</taxon>
        <taxon>Magnoliopsida</taxon>
        <taxon>eudicotyledons</taxon>
        <taxon>Gunneridae</taxon>
        <taxon>Pentapetalae</taxon>
        <taxon>rosids</taxon>
        <taxon>malvids</taxon>
        <taxon>Sapindales</taxon>
        <taxon>Sapindaceae</taxon>
        <taxon>Xanthoceroideae</taxon>
        <taxon>Xanthoceras</taxon>
    </lineage>
</organism>
<keyword evidence="7" id="KW-0479">Metal-binding</keyword>
<evidence type="ECO:0000256" key="13">
    <source>
        <dbReference type="ARBA" id="ARBA00024209"/>
    </source>
</evidence>
<dbReference type="SMART" id="SM00184">
    <property type="entry name" value="RING"/>
    <property type="match status" value="1"/>
</dbReference>
<dbReference type="SUPFAM" id="SSF57850">
    <property type="entry name" value="RING/U-box"/>
    <property type="match status" value="1"/>
</dbReference>
<keyword evidence="18" id="KW-1185">Reference proteome</keyword>
<keyword evidence="8 14" id="KW-0863">Zinc-finger</keyword>
<proteinExistence type="inferred from homology"/>
<dbReference type="PROSITE" id="PS50089">
    <property type="entry name" value="ZF_RING_2"/>
    <property type="match status" value="1"/>
</dbReference>
<comment type="similarity">
    <text evidence="13">Belongs to the RING-type zinc finger family. ATL subfamily.</text>
</comment>
<evidence type="ECO:0000256" key="9">
    <source>
        <dbReference type="ARBA" id="ARBA00022786"/>
    </source>
</evidence>
<accession>A0ABQ8H456</accession>
<evidence type="ECO:0000313" key="18">
    <source>
        <dbReference type="Proteomes" id="UP000827721"/>
    </source>
</evidence>
<evidence type="ECO:0000256" key="11">
    <source>
        <dbReference type="ARBA" id="ARBA00022989"/>
    </source>
</evidence>
<comment type="pathway">
    <text evidence="3">Protein modification; protein ubiquitination.</text>
</comment>
<keyword evidence="12 15" id="KW-0472">Membrane</keyword>
<evidence type="ECO:0000313" key="17">
    <source>
        <dbReference type="EMBL" id="KAH7548078.1"/>
    </source>
</evidence>
<comment type="caution">
    <text evidence="17">The sequence shown here is derived from an EMBL/GenBank/DDBJ whole genome shotgun (WGS) entry which is preliminary data.</text>
</comment>
<keyword evidence="5" id="KW-0808">Transferase</keyword>
<dbReference type="EC" id="2.3.2.27" evidence="4"/>
<dbReference type="CDD" id="cd16461">
    <property type="entry name" value="RING-H2_EL5-like"/>
    <property type="match status" value="1"/>
</dbReference>
<keyword evidence="10" id="KW-0862">Zinc</keyword>
<evidence type="ECO:0000256" key="12">
    <source>
        <dbReference type="ARBA" id="ARBA00023136"/>
    </source>
</evidence>
<evidence type="ECO:0000256" key="3">
    <source>
        <dbReference type="ARBA" id="ARBA00004906"/>
    </source>
</evidence>
<dbReference type="PANTHER" id="PTHR46913:SF1">
    <property type="entry name" value="RING-H2 FINGER PROTEIN ATL16"/>
    <property type="match status" value="1"/>
</dbReference>
<evidence type="ECO:0000256" key="1">
    <source>
        <dbReference type="ARBA" id="ARBA00000900"/>
    </source>
</evidence>
<sequence>MDNKPSHFPDLSPLSVATIVIVSVALALVIYHFLVVRCCGRHHRHEFVVSHQQLTPAPSSTTDYRGTPSCLQHSLNELIPSYTFSTDIGSVLKSGDFTCSICLSEFKDGEAIRLLPECLHSFHVPCIDMWLVSHSSCPLCRADTPVHHLAGFRAPNLGNMTGFRSPNLENNVIR</sequence>
<feature type="domain" description="RING-type" evidence="16">
    <location>
        <begin position="99"/>
        <end position="141"/>
    </location>
</feature>
<dbReference type="PANTHER" id="PTHR46913">
    <property type="entry name" value="RING-H2 FINGER PROTEIN ATL16"/>
    <property type="match status" value="1"/>
</dbReference>
<evidence type="ECO:0000259" key="16">
    <source>
        <dbReference type="PROSITE" id="PS50089"/>
    </source>
</evidence>
<name>A0ABQ8H456_9ROSI</name>
<protein>
    <recommendedName>
        <fullName evidence="4">RING-type E3 ubiquitin transferase</fullName>
        <ecNumber evidence="4">2.3.2.27</ecNumber>
    </recommendedName>
</protein>
<evidence type="ECO:0000256" key="14">
    <source>
        <dbReference type="PROSITE-ProRule" id="PRU00175"/>
    </source>
</evidence>
<keyword evidence="11 15" id="KW-1133">Transmembrane helix</keyword>
<evidence type="ECO:0000256" key="4">
    <source>
        <dbReference type="ARBA" id="ARBA00012483"/>
    </source>
</evidence>
<dbReference type="InterPro" id="IPR044600">
    <property type="entry name" value="ATL1/ATL16-like"/>
</dbReference>
<evidence type="ECO:0000256" key="5">
    <source>
        <dbReference type="ARBA" id="ARBA00022679"/>
    </source>
</evidence>
<dbReference type="EMBL" id="JAFEMO010000014">
    <property type="protein sequence ID" value="KAH7548078.1"/>
    <property type="molecule type" value="Genomic_DNA"/>
</dbReference>
<evidence type="ECO:0000256" key="2">
    <source>
        <dbReference type="ARBA" id="ARBA00004167"/>
    </source>
</evidence>